<dbReference type="CDD" id="cd06450">
    <property type="entry name" value="DOPA_deC_like"/>
    <property type="match status" value="1"/>
</dbReference>
<evidence type="ECO:0000256" key="7">
    <source>
        <dbReference type="PIRSR" id="PIRSR602129-50"/>
    </source>
</evidence>
<sequence length="464" mass="51339">MPLHRTTHHPVKPGSPFDDVYALPISEQILPKYKMPRSASDPRAVRELIHDELALDGNASQNLATFCTTWAEPEVHGLMNECLDKNMVDKDEYPQTAEIENRCVHMLADLWNSPEGETTLGCSTTGSSEACMLGGLALKWRWRKRREAEGKSTDRPNIVAGPVQVCWEKFARYFDVELRQVPLEEDALGMRAEQLKDYVDENTIGVVAILGVTFTCAYEPVAEIVAELDRIQAETGLDIPVHVDAASGGFLAPFLHPELVWDFRLARVASINTSGHKYGMAPLGVGWVVWRSADLLPEDLIFRVNYLGGDLPTFALNFSRPGGEIVAQYYTMLRLGHEGYRKVYEACAATAHMLAERIEKMGPFTVLYDGRGALPAVSWKLADPATAGFTLYDLTEEVRKRGWQVPAYPLPAGRDDTVIQRVLVRHGTGHDKIGLLADDIGAAVDRLMTSGPGGHAPEQPGFHH</sequence>
<dbReference type="KEGG" id="sfk:KY5_7757"/>
<dbReference type="InterPro" id="IPR010107">
    <property type="entry name" value="Glutamate_decarboxylase"/>
</dbReference>
<comment type="catalytic activity">
    <reaction evidence="6 9">
        <text>L-glutamate + H(+) = 4-aminobutanoate + CO2</text>
        <dbReference type="Rhea" id="RHEA:17785"/>
        <dbReference type="ChEBI" id="CHEBI:15378"/>
        <dbReference type="ChEBI" id="CHEBI:16526"/>
        <dbReference type="ChEBI" id="CHEBI:29985"/>
        <dbReference type="ChEBI" id="CHEBI:59888"/>
        <dbReference type="EC" id="4.1.1.15"/>
    </reaction>
</comment>
<proteinExistence type="inferred from homology"/>
<keyword evidence="4 7" id="KW-0663">Pyridoxal phosphate</keyword>
<dbReference type="Gene3D" id="3.90.1150.160">
    <property type="match status" value="1"/>
</dbReference>
<dbReference type="Pfam" id="PF00282">
    <property type="entry name" value="Pyridoxal_deC"/>
    <property type="match status" value="1"/>
</dbReference>
<feature type="modified residue" description="N6-(pyridoxal phosphate)lysine" evidence="7">
    <location>
        <position position="277"/>
    </location>
</feature>
<dbReference type="GO" id="GO:0006538">
    <property type="term" value="P:L-glutamate catabolic process"/>
    <property type="evidence" value="ECO:0007669"/>
    <property type="project" value="TreeGrafter"/>
</dbReference>
<dbReference type="Gene3D" id="4.10.280.50">
    <property type="match status" value="1"/>
</dbReference>
<dbReference type="GO" id="GO:0005829">
    <property type="term" value="C:cytosol"/>
    <property type="evidence" value="ECO:0007669"/>
    <property type="project" value="TreeGrafter"/>
</dbReference>
<evidence type="ECO:0000313" key="11">
    <source>
        <dbReference type="Proteomes" id="UP000221011"/>
    </source>
</evidence>
<evidence type="ECO:0000313" key="10">
    <source>
        <dbReference type="EMBL" id="ATL32775.1"/>
    </source>
</evidence>
<keyword evidence="5 8" id="KW-0456">Lyase</keyword>
<dbReference type="EC" id="4.1.1.15" evidence="3 9"/>
<keyword evidence="11" id="KW-1185">Reference proteome</keyword>
<evidence type="ECO:0000256" key="8">
    <source>
        <dbReference type="RuleBase" id="RU000382"/>
    </source>
</evidence>
<dbReference type="InterPro" id="IPR002129">
    <property type="entry name" value="PyrdxlP-dep_de-COase"/>
</dbReference>
<evidence type="ECO:0000256" key="9">
    <source>
        <dbReference type="RuleBase" id="RU361171"/>
    </source>
</evidence>
<dbReference type="GO" id="GO:0004351">
    <property type="term" value="F:glutamate decarboxylase activity"/>
    <property type="evidence" value="ECO:0007669"/>
    <property type="project" value="UniProtKB-EC"/>
</dbReference>
<dbReference type="Proteomes" id="UP000221011">
    <property type="component" value="Chromosome"/>
</dbReference>
<dbReference type="PANTHER" id="PTHR43321">
    <property type="entry name" value="GLUTAMATE DECARBOXYLASE"/>
    <property type="match status" value="1"/>
</dbReference>
<keyword evidence="9" id="KW-0210">Decarboxylase</keyword>
<dbReference type="NCBIfam" id="TIGR01788">
    <property type="entry name" value="Glu-decarb-GAD"/>
    <property type="match status" value="1"/>
</dbReference>
<protein>
    <recommendedName>
        <fullName evidence="3 9">Glutamate decarboxylase</fullName>
        <ecNumber evidence="3 9">4.1.1.15</ecNumber>
    </recommendedName>
</protein>
<dbReference type="AlphaFoldDB" id="A0A291QMW8"/>
<evidence type="ECO:0000256" key="5">
    <source>
        <dbReference type="ARBA" id="ARBA00023239"/>
    </source>
</evidence>
<dbReference type="InterPro" id="IPR015421">
    <property type="entry name" value="PyrdxlP-dep_Trfase_major"/>
</dbReference>
<name>A0A291QMW8_9ACTN</name>
<evidence type="ECO:0000256" key="2">
    <source>
        <dbReference type="ARBA" id="ARBA00009533"/>
    </source>
</evidence>
<comment type="cofactor">
    <cofactor evidence="1 7 8">
        <name>pyridoxal 5'-phosphate</name>
        <dbReference type="ChEBI" id="CHEBI:597326"/>
    </cofactor>
</comment>
<evidence type="ECO:0000256" key="1">
    <source>
        <dbReference type="ARBA" id="ARBA00001933"/>
    </source>
</evidence>
<gene>
    <name evidence="10" type="ORF">KY5_7757</name>
</gene>
<dbReference type="GO" id="GO:0004058">
    <property type="term" value="F:aromatic-L-amino-acid decarboxylase activity"/>
    <property type="evidence" value="ECO:0007669"/>
    <property type="project" value="UniProtKB-ARBA"/>
</dbReference>
<dbReference type="GO" id="GO:0030170">
    <property type="term" value="F:pyridoxal phosphate binding"/>
    <property type="evidence" value="ECO:0007669"/>
    <property type="project" value="InterPro"/>
</dbReference>
<dbReference type="SUPFAM" id="SSF53383">
    <property type="entry name" value="PLP-dependent transferases"/>
    <property type="match status" value="1"/>
</dbReference>
<evidence type="ECO:0000256" key="6">
    <source>
        <dbReference type="ARBA" id="ARBA00048868"/>
    </source>
</evidence>
<dbReference type="Gene3D" id="3.40.640.10">
    <property type="entry name" value="Type I PLP-dependent aspartate aminotransferase-like (Major domain)"/>
    <property type="match status" value="1"/>
</dbReference>
<organism evidence="10 11">
    <name type="scientific">Streptomyces formicae</name>
    <dbReference type="NCBI Taxonomy" id="1616117"/>
    <lineage>
        <taxon>Bacteria</taxon>
        <taxon>Bacillati</taxon>
        <taxon>Actinomycetota</taxon>
        <taxon>Actinomycetes</taxon>
        <taxon>Kitasatosporales</taxon>
        <taxon>Streptomycetaceae</taxon>
        <taxon>Streptomyces</taxon>
    </lineage>
</organism>
<comment type="similarity">
    <text evidence="2 8">Belongs to the group II decarboxylase family.</text>
</comment>
<reference evidence="10 11" key="1">
    <citation type="submission" date="2017-08" db="EMBL/GenBank/DDBJ databases">
        <title>Complete Genome Sequence of Streptomyces formicae KY5, the formicamycin producer.</title>
        <authorList>
            <person name="Holmes N.A."/>
            <person name="Devine R."/>
            <person name="Qin Z."/>
            <person name="Seipke R.F."/>
            <person name="Wilkinson B."/>
            <person name="Hutchings M.I."/>
        </authorList>
    </citation>
    <scope>NUCLEOTIDE SEQUENCE [LARGE SCALE GENOMIC DNA]</scope>
    <source>
        <strain evidence="10 11">KY5</strain>
    </source>
</reference>
<evidence type="ECO:0000256" key="4">
    <source>
        <dbReference type="ARBA" id="ARBA00022898"/>
    </source>
</evidence>
<dbReference type="PANTHER" id="PTHR43321:SF3">
    <property type="entry name" value="GLUTAMATE DECARBOXYLASE"/>
    <property type="match status" value="1"/>
</dbReference>
<dbReference type="RefSeq" id="WP_098246657.1">
    <property type="nucleotide sequence ID" value="NZ_CP022685.1"/>
</dbReference>
<evidence type="ECO:0000256" key="3">
    <source>
        <dbReference type="ARBA" id="ARBA00012421"/>
    </source>
</evidence>
<dbReference type="EMBL" id="CP022685">
    <property type="protein sequence ID" value="ATL32775.1"/>
    <property type="molecule type" value="Genomic_DNA"/>
</dbReference>
<accession>A0A291QMW8</accession>
<dbReference type="InterPro" id="IPR015424">
    <property type="entry name" value="PyrdxlP-dep_Trfase"/>
</dbReference>
<dbReference type="FunFam" id="3.40.640.10:FF:000017">
    <property type="entry name" value="Glutamate decarboxylase"/>
    <property type="match status" value="1"/>
</dbReference>